<keyword evidence="9" id="KW-0349">Heme</keyword>
<keyword evidence="14" id="KW-0408">Iron</keyword>
<dbReference type="PATRIC" id="fig|1280952.3.peg.3481"/>
<dbReference type="NCBIfam" id="TIGR02968">
    <property type="entry name" value="succ_dehyd_anc"/>
    <property type="match status" value="1"/>
</dbReference>
<dbReference type="OrthoDB" id="9809280at2"/>
<evidence type="ECO:0000256" key="9">
    <source>
        <dbReference type="ARBA" id="ARBA00022617"/>
    </source>
</evidence>
<keyword evidence="11" id="KW-0479">Metal-binding</keyword>
<keyword evidence="18" id="KW-1185">Reference proteome</keyword>
<sequence length="131" mass="13870">MSNSQFLTPAKAARGLGSAKSGTHHHIGQRVSAIALIFLVPWFLFSVINAVQGGEDAAIEWIAQPLPAILLILTAGATVYHMRLGMQVVIEDYIAKTGMRSALLILNSFACIALFAAIALSVLKLWIGAGA</sequence>
<evidence type="ECO:0000256" key="12">
    <source>
        <dbReference type="ARBA" id="ARBA00022982"/>
    </source>
</evidence>
<keyword evidence="10 16" id="KW-0812">Transmembrane</keyword>
<evidence type="ECO:0000256" key="11">
    <source>
        <dbReference type="ARBA" id="ARBA00022723"/>
    </source>
</evidence>
<evidence type="ECO:0000256" key="14">
    <source>
        <dbReference type="ARBA" id="ARBA00023004"/>
    </source>
</evidence>
<evidence type="ECO:0000256" key="1">
    <source>
        <dbReference type="ARBA" id="ARBA00001971"/>
    </source>
</evidence>
<dbReference type="InterPro" id="IPR034804">
    <property type="entry name" value="SQR/QFR_C/D"/>
</dbReference>
<keyword evidence="13 16" id="KW-1133">Transmembrane helix</keyword>
<evidence type="ECO:0000256" key="6">
    <source>
        <dbReference type="ARBA" id="ARBA00019425"/>
    </source>
</evidence>
<evidence type="ECO:0000256" key="3">
    <source>
        <dbReference type="ARBA" id="ARBA00004141"/>
    </source>
</evidence>
<feature type="transmembrane region" description="Helical" evidence="16">
    <location>
        <begin position="31"/>
        <end position="50"/>
    </location>
</feature>
<evidence type="ECO:0000256" key="2">
    <source>
        <dbReference type="ARBA" id="ARBA00004050"/>
    </source>
</evidence>
<dbReference type="UniPathway" id="UPA00223"/>
<name>A0A059F6I3_9PROT</name>
<comment type="subunit">
    <text evidence="5">Part of an enzyme complex containing four subunits: a flavoprotein, an iron-sulfur protein, plus two membrane-anchoring proteins, SdhC and SdhD.</text>
</comment>
<dbReference type="Gene3D" id="1.20.1300.10">
    <property type="entry name" value="Fumarate reductase/succinate dehydrogenase, transmembrane subunit"/>
    <property type="match status" value="1"/>
</dbReference>
<organism evidence="17 18">
    <name type="scientific">Hyphomonas jannaschiana VP2</name>
    <dbReference type="NCBI Taxonomy" id="1280952"/>
    <lineage>
        <taxon>Bacteria</taxon>
        <taxon>Pseudomonadati</taxon>
        <taxon>Pseudomonadota</taxon>
        <taxon>Alphaproteobacteria</taxon>
        <taxon>Hyphomonadales</taxon>
        <taxon>Hyphomonadaceae</taxon>
        <taxon>Hyphomonas</taxon>
    </lineage>
</organism>
<evidence type="ECO:0000313" key="18">
    <source>
        <dbReference type="Proteomes" id="UP000024816"/>
    </source>
</evidence>
<comment type="subcellular location">
    <subcellularLocation>
        <location evidence="3">Membrane</location>
        <topology evidence="3">Multi-pass membrane protein</topology>
    </subcellularLocation>
</comment>
<reference evidence="17 18" key="1">
    <citation type="journal article" date="2014" name="Antonie Van Leeuwenhoek">
        <title>Hyphomonas beringensis sp. nov. and Hyphomonas chukchiensis sp. nov., isolated from surface seawater of the Bering Sea and Chukchi Sea.</title>
        <authorList>
            <person name="Li C."/>
            <person name="Lai Q."/>
            <person name="Li G."/>
            <person name="Dong C."/>
            <person name="Wang J."/>
            <person name="Liao Y."/>
            <person name="Shao Z."/>
        </authorList>
    </citation>
    <scope>NUCLEOTIDE SEQUENCE [LARGE SCALE GENOMIC DNA]</scope>
    <source>
        <strain evidence="17 18">VP2</strain>
    </source>
</reference>
<feature type="transmembrane region" description="Helical" evidence="16">
    <location>
        <begin position="62"/>
        <end position="82"/>
    </location>
</feature>
<feature type="transmembrane region" description="Helical" evidence="16">
    <location>
        <begin position="103"/>
        <end position="127"/>
    </location>
</feature>
<evidence type="ECO:0000256" key="13">
    <source>
        <dbReference type="ARBA" id="ARBA00022989"/>
    </source>
</evidence>
<evidence type="ECO:0000256" key="4">
    <source>
        <dbReference type="ARBA" id="ARBA00005163"/>
    </source>
</evidence>
<dbReference type="InterPro" id="IPR000701">
    <property type="entry name" value="SuccDH_FuR_B_TM-su"/>
</dbReference>
<keyword evidence="15 16" id="KW-0472">Membrane</keyword>
<dbReference type="CDD" id="cd03495">
    <property type="entry name" value="SQR_TypeC_SdhD_like"/>
    <property type="match status" value="1"/>
</dbReference>
<dbReference type="STRING" id="1280952.HJA_17410"/>
<evidence type="ECO:0000256" key="7">
    <source>
        <dbReference type="ARBA" id="ARBA00022448"/>
    </source>
</evidence>
<evidence type="ECO:0000313" key="17">
    <source>
        <dbReference type="EMBL" id="KCZ82829.1"/>
    </source>
</evidence>
<dbReference type="GO" id="GO:0006099">
    <property type="term" value="P:tricarboxylic acid cycle"/>
    <property type="evidence" value="ECO:0007669"/>
    <property type="project" value="UniProtKB-UniPathway"/>
</dbReference>
<dbReference type="GO" id="GO:0016020">
    <property type="term" value="C:membrane"/>
    <property type="evidence" value="ECO:0007669"/>
    <property type="project" value="UniProtKB-SubCell"/>
</dbReference>
<evidence type="ECO:0000256" key="5">
    <source>
        <dbReference type="ARBA" id="ARBA00011558"/>
    </source>
</evidence>
<evidence type="ECO:0000256" key="15">
    <source>
        <dbReference type="ARBA" id="ARBA00023136"/>
    </source>
</evidence>
<dbReference type="Pfam" id="PF01127">
    <property type="entry name" value="Sdh_cyt"/>
    <property type="match status" value="1"/>
</dbReference>
<comment type="caution">
    <text evidence="17">The sequence shown here is derived from an EMBL/GenBank/DDBJ whole genome shotgun (WGS) entry which is preliminary data.</text>
</comment>
<comment type="function">
    <text evidence="2">Membrane-anchoring subunit of succinate dehydrogenase (SDH).</text>
</comment>
<dbReference type="GO" id="GO:0046872">
    <property type="term" value="F:metal ion binding"/>
    <property type="evidence" value="ECO:0007669"/>
    <property type="project" value="UniProtKB-KW"/>
</dbReference>
<dbReference type="EMBL" id="ARYJ01000022">
    <property type="protein sequence ID" value="KCZ82829.1"/>
    <property type="molecule type" value="Genomic_DNA"/>
</dbReference>
<keyword evidence="12" id="KW-0249">Electron transport</keyword>
<dbReference type="InterPro" id="IPR014312">
    <property type="entry name" value="Succ_DH_anchor"/>
</dbReference>
<protein>
    <recommendedName>
        <fullName evidence="6">Succinate dehydrogenase hydrophobic membrane anchor subunit</fullName>
    </recommendedName>
</protein>
<evidence type="ECO:0000256" key="8">
    <source>
        <dbReference type="ARBA" id="ARBA00022532"/>
    </source>
</evidence>
<dbReference type="eggNOG" id="COG2142">
    <property type="taxonomic scope" value="Bacteria"/>
</dbReference>
<dbReference type="AlphaFoldDB" id="A0A059F6I3"/>
<evidence type="ECO:0000256" key="10">
    <source>
        <dbReference type="ARBA" id="ARBA00022692"/>
    </source>
</evidence>
<accession>A0A059F6I3</accession>
<dbReference type="GO" id="GO:0020037">
    <property type="term" value="F:heme binding"/>
    <property type="evidence" value="ECO:0007669"/>
    <property type="project" value="InterPro"/>
</dbReference>
<dbReference type="Proteomes" id="UP000024816">
    <property type="component" value="Unassembled WGS sequence"/>
</dbReference>
<keyword evidence="8" id="KW-0816">Tricarboxylic acid cycle</keyword>
<keyword evidence="7" id="KW-0813">Transport</keyword>
<dbReference type="SUPFAM" id="SSF81343">
    <property type="entry name" value="Fumarate reductase respiratory complex transmembrane subunits"/>
    <property type="match status" value="1"/>
</dbReference>
<comment type="cofactor">
    <cofactor evidence="1">
        <name>heme</name>
        <dbReference type="ChEBI" id="CHEBI:30413"/>
    </cofactor>
</comment>
<dbReference type="RefSeq" id="WP_035584975.1">
    <property type="nucleotide sequence ID" value="NZ_ARYJ01000022.1"/>
</dbReference>
<evidence type="ECO:0000256" key="16">
    <source>
        <dbReference type="SAM" id="Phobius"/>
    </source>
</evidence>
<proteinExistence type="predicted"/>
<gene>
    <name evidence="17" type="ORF">HJA_17410</name>
</gene>
<comment type="pathway">
    <text evidence="4">Carbohydrate metabolism; tricarboxylic acid cycle.</text>
</comment>